<comment type="caution">
    <text evidence="2">The sequence shown here is derived from an EMBL/GenBank/DDBJ whole genome shotgun (WGS) entry which is preliminary data.</text>
</comment>
<protein>
    <recommendedName>
        <fullName evidence="1">DUF4123 domain-containing protein</fullName>
    </recommendedName>
</protein>
<dbReference type="Pfam" id="PF13503">
    <property type="entry name" value="DUF4123"/>
    <property type="match status" value="1"/>
</dbReference>
<accession>A0A375EEC7</accession>
<evidence type="ECO:0000259" key="1">
    <source>
        <dbReference type="Pfam" id="PF13503"/>
    </source>
</evidence>
<reference evidence="2" key="1">
    <citation type="submission" date="2018-01" db="EMBL/GenBank/DDBJ databases">
        <authorList>
            <person name="Clerissi C."/>
        </authorList>
    </citation>
    <scope>NUCLEOTIDE SEQUENCE</scope>
    <source>
        <strain evidence="2">Cupriavidus taiwanensis STM 8556</strain>
    </source>
</reference>
<dbReference type="Proteomes" id="UP000256952">
    <property type="component" value="Chromosome CBM2613_b"/>
</dbReference>
<feature type="domain" description="DUF4123" evidence="1">
    <location>
        <begin position="29"/>
        <end position="152"/>
    </location>
</feature>
<gene>
    <name evidence="2" type="ORF">CBM2613_B50139</name>
</gene>
<evidence type="ECO:0000313" key="2">
    <source>
        <dbReference type="EMBL" id="SOZ72997.1"/>
    </source>
</evidence>
<name>A0A375EEC7_9BURK</name>
<proteinExistence type="predicted"/>
<dbReference type="InterPro" id="IPR025391">
    <property type="entry name" value="DUF4123"/>
</dbReference>
<organism evidence="2">
    <name type="scientific">Cupriavidus taiwanensis</name>
    <dbReference type="NCBI Taxonomy" id="164546"/>
    <lineage>
        <taxon>Bacteria</taxon>
        <taxon>Pseudomonadati</taxon>
        <taxon>Pseudomonadota</taxon>
        <taxon>Betaproteobacteria</taxon>
        <taxon>Burkholderiales</taxon>
        <taxon>Burkholderiaceae</taxon>
        <taxon>Cupriavidus</taxon>
    </lineage>
</organism>
<dbReference type="RefSeq" id="WP_116331804.1">
    <property type="nucleotide sequence ID" value="NZ_LT992560.1"/>
</dbReference>
<sequence>MYFAVESRDPETWLDGLLQRIESTADVHWSALVDGAFDHGAKPFAAPGPRHPLYGETGALRDLLSASPYLLPLDGLAGDERRAMISALGKHCQGRPMLSFVASWQSPSRLAQLWQTCLQPVVEGDDTRFLLRFGDTRVLSTLPVALSPAAWARLTAPLAQWHLVNREGLLESLSLTELRTESEAHRAEPLLISPAELDRMVEAAMPDALMDSLYRQSPDILPATGKAQAHRRVAQAYALAKAHQVEAMHDILLLASHALSTGESGLQSPALQQRLGESHQQPEALREYLLEGTCL</sequence>
<dbReference type="AlphaFoldDB" id="A0A375EEC7"/>
<dbReference type="EMBL" id="OFTH01000047">
    <property type="protein sequence ID" value="SOZ72997.1"/>
    <property type="molecule type" value="Genomic_DNA"/>
</dbReference>